<dbReference type="Gene3D" id="2.40.170.20">
    <property type="entry name" value="TonB-dependent receptor, beta-barrel domain"/>
    <property type="match status" value="1"/>
</dbReference>
<comment type="similarity">
    <text evidence="7">Belongs to the TonB-dependent receptor family.</text>
</comment>
<comment type="subcellular location">
    <subcellularLocation>
        <location evidence="1 7">Cell outer membrane</location>
        <topology evidence="1 7">Multi-pass membrane protein</topology>
    </subcellularLocation>
</comment>
<dbReference type="SUPFAM" id="SSF49464">
    <property type="entry name" value="Carboxypeptidase regulatory domain-like"/>
    <property type="match status" value="1"/>
</dbReference>
<dbReference type="AlphaFoldDB" id="A0A1H5WWK4"/>
<reference evidence="11" key="1">
    <citation type="submission" date="2016-10" db="EMBL/GenBank/DDBJ databases">
        <authorList>
            <person name="Varghese N."/>
            <person name="Submissions S."/>
        </authorList>
    </citation>
    <scope>NUCLEOTIDE SEQUENCE [LARGE SCALE GENOMIC DNA]</scope>
    <source>
        <strain evidence="11">CGMCC 1.9230</strain>
    </source>
</reference>
<evidence type="ECO:0000256" key="3">
    <source>
        <dbReference type="ARBA" id="ARBA00022452"/>
    </source>
</evidence>
<keyword evidence="11" id="KW-1185">Reference proteome</keyword>
<dbReference type="InterPro" id="IPR036942">
    <property type="entry name" value="Beta-barrel_TonB_sf"/>
</dbReference>
<dbReference type="InterPro" id="IPR039426">
    <property type="entry name" value="TonB-dep_rcpt-like"/>
</dbReference>
<evidence type="ECO:0000256" key="4">
    <source>
        <dbReference type="ARBA" id="ARBA00022692"/>
    </source>
</evidence>
<dbReference type="InterPro" id="IPR037066">
    <property type="entry name" value="Plug_dom_sf"/>
</dbReference>
<keyword evidence="5 7" id="KW-0472">Membrane</keyword>
<sequence length="1025" mass="111463">MRLKFKWIFSLVLAMSMQFMFAQEKTITGVVSDGNGTLPGANVLIKGTKAGVQTDFDGKYSIKAKTGDVLVFSFVGMNDSSAIVGASNTVNMKLASSSQTLEEVVVVGYGQVKKKNEITGNVVSVSGDVIKQAPMVSVDQALQGKVVGLQMSASSGTPGSVQDIRIRGRNSISAGNSPLFVIDGVPVINGDFTGSANISSLSTLASISPADIESMTVLKDAGATSVYGARGSNGVILITTKKGKKGEAKFSFSSTVGFQNNAVAGLRPFTGAEKKELYLEAIYNTFSNNGTTFTKDNTYAWMLTSPTSLISAGNKTALVNWVNAGENEYNWDELMKNKDAVFNSLDFSVSAGDEKSTLYASIGYNKTEATVIGSDFKRVNGVLNYSRKLTDKFELRTGMNVSNIRQNGVLEQGAFFSNPNLTKAFMSPWNNPYNADGSLSTAITPLHNALYTAVNNVRANDLTRVLSNNSLSYQIAKDLKFRTDVSFDYTLASYKGFNNAVHGDGLSVGGNATASVRKNFNYVAQNSLDYGLSLNEDHRFDFKALVEYQKNKQNFISAFGEVIPLGFTNVSNTAANKDASSTYDDWSNLGYVGIVNYKFQNRFLLDLTGRREASSRFAADNRWGTFYSAGAAWNVNNESFMKNLTFVDLLRLRGSYGTSGNNNIDINSYQTLLGTTNYNNQGGLVPVQFGTADLGWETQKKLDTGLEFGVWDNRIKGTAAYYNNKSEDLLLSLPLSLTTGHSSQNQNLGSLRNSGLEFELNVDIIRSDDFNWSIGGNYATVKNEVVGMPTINGKQVTITGGTTRTEVGYPVAGWYMRKWAGVDPANGNALWYIDGVSGATTTSYNTAKVEWQGDSALPKFTGGLNTHIDVYNFYVDVSLYAAGGHKVYEDWAGFTQHSGRTSLLTYNGSEAILDRWQNPGDITNVPKVEYTATAGNAQAAATSTRFLYDGDYMRLRDITFGYNFKSAVLSQLKLDGLSASVRGTNLLTWVKDDRLKYDPEVRADGFTRLTSPPVKSVVFSLNVKF</sequence>
<keyword evidence="2 7" id="KW-0813">Transport</keyword>
<dbReference type="GO" id="GO:0009279">
    <property type="term" value="C:cell outer membrane"/>
    <property type="evidence" value="ECO:0007669"/>
    <property type="project" value="UniProtKB-SubCell"/>
</dbReference>
<dbReference type="InterPro" id="IPR008969">
    <property type="entry name" value="CarboxyPept-like_regulatory"/>
</dbReference>
<dbReference type="OrthoDB" id="9768177at2"/>
<dbReference type="InterPro" id="IPR023997">
    <property type="entry name" value="TonB-dep_OMP_SusC/RagA_CS"/>
</dbReference>
<dbReference type="EMBL" id="FNVP01000005">
    <property type="protein sequence ID" value="SEG03892.1"/>
    <property type="molecule type" value="Genomic_DNA"/>
</dbReference>
<feature type="signal peptide" evidence="8">
    <location>
        <begin position="1"/>
        <end position="22"/>
    </location>
</feature>
<dbReference type="RefSeq" id="WP_103999650.1">
    <property type="nucleotide sequence ID" value="NZ_FNVP01000005.1"/>
</dbReference>
<evidence type="ECO:0000313" key="11">
    <source>
        <dbReference type="Proteomes" id="UP000236737"/>
    </source>
</evidence>
<dbReference type="Pfam" id="PF13715">
    <property type="entry name" value="CarbopepD_reg_2"/>
    <property type="match status" value="1"/>
</dbReference>
<proteinExistence type="inferred from homology"/>
<evidence type="ECO:0000256" key="8">
    <source>
        <dbReference type="SAM" id="SignalP"/>
    </source>
</evidence>
<dbReference type="NCBIfam" id="TIGR04056">
    <property type="entry name" value="OMP_RagA_SusC"/>
    <property type="match status" value="1"/>
</dbReference>
<dbReference type="NCBIfam" id="TIGR04057">
    <property type="entry name" value="SusC_RagA_signa"/>
    <property type="match status" value="1"/>
</dbReference>
<dbReference type="Pfam" id="PF07715">
    <property type="entry name" value="Plug"/>
    <property type="match status" value="1"/>
</dbReference>
<protein>
    <submittedName>
        <fullName evidence="10">TonB-linked outer membrane protein, SusC/RagA family</fullName>
    </submittedName>
</protein>
<evidence type="ECO:0000256" key="1">
    <source>
        <dbReference type="ARBA" id="ARBA00004571"/>
    </source>
</evidence>
<dbReference type="Proteomes" id="UP000236737">
    <property type="component" value="Unassembled WGS sequence"/>
</dbReference>
<dbReference type="InterPro" id="IPR023996">
    <property type="entry name" value="TonB-dep_OMP_SusC/RagA"/>
</dbReference>
<feature type="domain" description="TonB-dependent receptor plug" evidence="9">
    <location>
        <begin position="115"/>
        <end position="235"/>
    </location>
</feature>
<keyword evidence="3 7" id="KW-1134">Transmembrane beta strand</keyword>
<dbReference type="PROSITE" id="PS52016">
    <property type="entry name" value="TONB_DEPENDENT_REC_3"/>
    <property type="match status" value="1"/>
</dbReference>
<dbReference type="InterPro" id="IPR012910">
    <property type="entry name" value="Plug_dom"/>
</dbReference>
<evidence type="ECO:0000259" key="9">
    <source>
        <dbReference type="Pfam" id="PF07715"/>
    </source>
</evidence>
<keyword evidence="6 7" id="KW-0998">Cell outer membrane</keyword>
<evidence type="ECO:0000256" key="6">
    <source>
        <dbReference type="ARBA" id="ARBA00023237"/>
    </source>
</evidence>
<keyword evidence="4 7" id="KW-0812">Transmembrane</keyword>
<gene>
    <name evidence="10" type="ORF">SAMN04488130_10587</name>
</gene>
<organism evidence="10 11">
    <name type="scientific">Flavobacterium urumqiense</name>
    <dbReference type="NCBI Taxonomy" id="935224"/>
    <lineage>
        <taxon>Bacteria</taxon>
        <taxon>Pseudomonadati</taxon>
        <taxon>Bacteroidota</taxon>
        <taxon>Flavobacteriia</taxon>
        <taxon>Flavobacteriales</taxon>
        <taxon>Flavobacteriaceae</taxon>
        <taxon>Flavobacterium</taxon>
    </lineage>
</organism>
<evidence type="ECO:0000256" key="7">
    <source>
        <dbReference type="PROSITE-ProRule" id="PRU01360"/>
    </source>
</evidence>
<evidence type="ECO:0000256" key="2">
    <source>
        <dbReference type="ARBA" id="ARBA00022448"/>
    </source>
</evidence>
<dbReference type="SUPFAM" id="SSF56935">
    <property type="entry name" value="Porins"/>
    <property type="match status" value="1"/>
</dbReference>
<keyword evidence="8" id="KW-0732">Signal</keyword>
<dbReference type="Gene3D" id="2.170.130.10">
    <property type="entry name" value="TonB-dependent receptor, plug domain"/>
    <property type="match status" value="1"/>
</dbReference>
<name>A0A1H5WWK4_9FLAO</name>
<accession>A0A1H5WWK4</accession>
<evidence type="ECO:0000313" key="10">
    <source>
        <dbReference type="EMBL" id="SEG03892.1"/>
    </source>
</evidence>
<feature type="chain" id="PRO_5009288784" evidence="8">
    <location>
        <begin position="23"/>
        <end position="1025"/>
    </location>
</feature>
<evidence type="ECO:0000256" key="5">
    <source>
        <dbReference type="ARBA" id="ARBA00023136"/>
    </source>
</evidence>